<organism evidence="1 2">
    <name type="scientific">Dryococelus australis</name>
    <dbReference type="NCBI Taxonomy" id="614101"/>
    <lineage>
        <taxon>Eukaryota</taxon>
        <taxon>Metazoa</taxon>
        <taxon>Ecdysozoa</taxon>
        <taxon>Arthropoda</taxon>
        <taxon>Hexapoda</taxon>
        <taxon>Insecta</taxon>
        <taxon>Pterygota</taxon>
        <taxon>Neoptera</taxon>
        <taxon>Polyneoptera</taxon>
        <taxon>Phasmatodea</taxon>
        <taxon>Verophasmatodea</taxon>
        <taxon>Anareolatae</taxon>
        <taxon>Phasmatidae</taxon>
        <taxon>Eurycanthinae</taxon>
        <taxon>Dryococelus</taxon>
    </lineage>
</organism>
<evidence type="ECO:0000313" key="1">
    <source>
        <dbReference type="EMBL" id="KAJ8898288.1"/>
    </source>
</evidence>
<sequence length="67" mass="7802">MAATPREGRETIERFIEESTVWLELPSMIMWLTNFLLNEKQCKDVMEKCKGVSPQDNKELLVKDAMV</sequence>
<name>A0ABQ9INN7_9NEOP</name>
<reference evidence="1 2" key="1">
    <citation type="submission" date="2023-02" db="EMBL/GenBank/DDBJ databases">
        <title>LHISI_Scaffold_Assembly.</title>
        <authorList>
            <person name="Stuart O.P."/>
            <person name="Cleave R."/>
            <person name="Magrath M.J.L."/>
            <person name="Mikheyev A.S."/>
        </authorList>
    </citation>
    <scope>NUCLEOTIDE SEQUENCE [LARGE SCALE GENOMIC DNA]</scope>
    <source>
        <strain evidence="1">Daus_M_001</strain>
        <tissue evidence="1">Leg muscle</tissue>
    </source>
</reference>
<comment type="caution">
    <text evidence="1">The sequence shown here is derived from an EMBL/GenBank/DDBJ whole genome shotgun (WGS) entry which is preliminary data.</text>
</comment>
<dbReference type="Proteomes" id="UP001159363">
    <property type="component" value="Chromosome 1"/>
</dbReference>
<accession>A0ABQ9INN7</accession>
<dbReference type="EMBL" id="JARBHB010000001">
    <property type="protein sequence ID" value="KAJ8898288.1"/>
    <property type="molecule type" value="Genomic_DNA"/>
</dbReference>
<keyword evidence="2" id="KW-1185">Reference proteome</keyword>
<proteinExistence type="predicted"/>
<gene>
    <name evidence="1" type="ORF">PR048_003648</name>
</gene>
<evidence type="ECO:0000313" key="2">
    <source>
        <dbReference type="Proteomes" id="UP001159363"/>
    </source>
</evidence>
<protein>
    <submittedName>
        <fullName evidence="1">Uncharacterized protein</fullName>
    </submittedName>
</protein>